<evidence type="ECO:0000256" key="2">
    <source>
        <dbReference type="ARBA" id="ARBA00022723"/>
    </source>
</evidence>
<dbReference type="OrthoDB" id="407973at2759"/>
<feature type="region of interest" description="Disordered" evidence="6">
    <location>
        <begin position="226"/>
        <end position="247"/>
    </location>
</feature>
<keyword evidence="3" id="KW-0223">Dioxygenase</keyword>
<dbReference type="SMART" id="SM00702">
    <property type="entry name" value="P4Hc"/>
    <property type="match status" value="1"/>
</dbReference>
<evidence type="ECO:0000259" key="7">
    <source>
        <dbReference type="SMART" id="SM00702"/>
    </source>
</evidence>
<dbReference type="GO" id="GO:0004656">
    <property type="term" value="F:procollagen-proline 4-dioxygenase activity"/>
    <property type="evidence" value="ECO:0007669"/>
    <property type="project" value="TreeGrafter"/>
</dbReference>
<dbReference type="InterPro" id="IPR045054">
    <property type="entry name" value="P4HA-like"/>
</dbReference>
<dbReference type="EMBL" id="JABAHT010000489">
    <property type="protein sequence ID" value="KAF4655051.1"/>
    <property type="molecule type" value="Genomic_DNA"/>
</dbReference>
<accession>A0A7J6L7A3</accession>
<dbReference type="PANTHER" id="PTHR10869">
    <property type="entry name" value="PROLYL 4-HYDROXYLASE ALPHA SUBUNIT"/>
    <property type="match status" value="1"/>
</dbReference>
<keyword evidence="4" id="KW-0560">Oxidoreductase</keyword>
<evidence type="ECO:0000256" key="5">
    <source>
        <dbReference type="ARBA" id="ARBA00023004"/>
    </source>
</evidence>
<evidence type="ECO:0000256" key="1">
    <source>
        <dbReference type="ARBA" id="ARBA00001961"/>
    </source>
</evidence>
<comment type="caution">
    <text evidence="8">The sequence shown here is derived from an EMBL/GenBank/DDBJ whole genome shotgun (WGS) entry which is preliminary data.</text>
</comment>
<feature type="compositionally biased region" description="Polar residues" evidence="6">
    <location>
        <begin position="29"/>
        <end position="40"/>
    </location>
</feature>
<organism evidence="8 9">
    <name type="scientific">Perkinsus olseni</name>
    <name type="common">Perkinsus atlanticus</name>
    <dbReference type="NCBI Taxonomy" id="32597"/>
    <lineage>
        <taxon>Eukaryota</taxon>
        <taxon>Sar</taxon>
        <taxon>Alveolata</taxon>
        <taxon>Perkinsozoa</taxon>
        <taxon>Perkinsea</taxon>
        <taxon>Perkinsida</taxon>
        <taxon>Perkinsidae</taxon>
        <taxon>Perkinsus</taxon>
    </lineage>
</organism>
<protein>
    <recommendedName>
        <fullName evidence="7">Prolyl 4-hydroxylase alpha subunit domain-containing protein</fullName>
    </recommendedName>
</protein>
<dbReference type="InterPro" id="IPR006620">
    <property type="entry name" value="Pro_4_hyd_alph"/>
</dbReference>
<feature type="compositionally biased region" description="Pro residues" evidence="6">
    <location>
        <begin position="1"/>
        <end position="16"/>
    </location>
</feature>
<dbReference type="Proteomes" id="UP000570595">
    <property type="component" value="Unassembled WGS sequence"/>
</dbReference>
<name>A0A7J6L7A3_PEROL</name>
<dbReference type="GO" id="GO:0005783">
    <property type="term" value="C:endoplasmic reticulum"/>
    <property type="evidence" value="ECO:0007669"/>
    <property type="project" value="TreeGrafter"/>
</dbReference>
<dbReference type="GO" id="GO:0031418">
    <property type="term" value="F:L-ascorbic acid binding"/>
    <property type="evidence" value="ECO:0007669"/>
    <property type="project" value="InterPro"/>
</dbReference>
<dbReference type="Pfam" id="PF13640">
    <property type="entry name" value="2OG-FeII_Oxy_3"/>
    <property type="match status" value="1"/>
</dbReference>
<feature type="region of interest" description="Disordered" evidence="6">
    <location>
        <begin position="387"/>
        <end position="407"/>
    </location>
</feature>
<sequence length="407" mass="44228">MLPFSPQPPGLSPLPQPGYGRPPLYPMSPMQNQASPQPQRGVSAPVGVAPLGQGVHNSYRYTPVTLGGPPLPQGGCTPQRQQSVLHQSCPLGPIGPPQAFFSPQHARAPSLVGPLPSRGMPSISPMPFMASPQPGPQTARQMVGREEGKAEEKNIFEAGLKRDLDGAKDSPAVDENSKAVGNDEEKVTRLSAYVICRSPKVRLVPDFLTAEECSYMISLAEGKWRPSTVGRSSSLSDGKTDKYVNKRSKGRTSSSFMLLHAQDDIVAEIERRVASVVGFPADHVERLNMLKYESGEFFGQHHDGAFRPWTVFVTLNDISRDAGGETLFPALGLKIRPKAGTALVWPNCLENGEADERVVHEALAPRGVRKYAINCFVNEKPVAELMRGRSSSGDEEDPNNLWLEYDG</sequence>
<evidence type="ECO:0000256" key="4">
    <source>
        <dbReference type="ARBA" id="ARBA00023002"/>
    </source>
</evidence>
<proteinExistence type="predicted"/>
<gene>
    <name evidence="8" type="ORF">FOZ61_007790</name>
</gene>
<dbReference type="Gene3D" id="2.60.120.620">
    <property type="entry name" value="q2cbj1_9rhob like domain"/>
    <property type="match status" value="1"/>
</dbReference>
<evidence type="ECO:0000313" key="9">
    <source>
        <dbReference type="Proteomes" id="UP000570595"/>
    </source>
</evidence>
<feature type="region of interest" description="Disordered" evidence="6">
    <location>
        <begin position="1"/>
        <end position="49"/>
    </location>
</feature>
<dbReference type="InterPro" id="IPR044862">
    <property type="entry name" value="Pro_4_hyd_alph_FE2OG_OXY"/>
</dbReference>
<dbReference type="AlphaFoldDB" id="A0A7J6L7A3"/>
<comment type="cofactor">
    <cofactor evidence="1">
        <name>L-ascorbate</name>
        <dbReference type="ChEBI" id="CHEBI:38290"/>
    </cofactor>
</comment>
<evidence type="ECO:0000256" key="3">
    <source>
        <dbReference type="ARBA" id="ARBA00022964"/>
    </source>
</evidence>
<reference evidence="8 9" key="1">
    <citation type="submission" date="2020-04" db="EMBL/GenBank/DDBJ databases">
        <title>Perkinsus olseni comparative genomics.</title>
        <authorList>
            <person name="Bogema D.R."/>
        </authorList>
    </citation>
    <scope>NUCLEOTIDE SEQUENCE [LARGE SCALE GENOMIC DNA]</scope>
    <source>
        <strain evidence="8">ATCC PRA-179</strain>
    </source>
</reference>
<feature type="domain" description="Prolyl 4-hydroxylase alpha subunit" evidence="7">
    <location>
        <begin position="199"/>
        <end position="378"/>
    </location>
</feature>
<dbReference type="GO" id="GO:0005506">
    <property type="term" value="F:iron ion binding"/>
    <property type="evidence" value="ECO:0007669"/>
    <property type="project" value="InterPro"/>
</dbReference>
<evidence type="ECO:0000256" key="6">
    <source>
        <dbReference type="SAM" id="MobiDB-lite"/>
    </source>
</evidence>
<evidence type="ECO:0000313" key="8">
    <source>
        <dbReference type="EMBL" id="KAF4655051.1"/>
    </source>
</evidence>
<keyword evidence="2" id="KW-0479">Metal-binding</keyword>
<keyword evidence="5" id="KW-0408">Iron</keyword>
<dbReference type="PANTHER" id="PTHR10869:SF246">
    <property type="entry name" value="TRANSMEMBRANE PROLYL 4-HYDROXYLASE"/>
    <property type="match status" value="1"/>
</dbReference>